<feature type="region of interest" description="Disordered" evidence="1">
    <location>
        <begin position="41"/>
        <end position="71"/>
    </location>
</feature>
<keyword evidence="2" id="KW-0472">Membrane</keyword>
<name>A0ABW3VK12_9PSEU</name>
<keyword evidence="4" id="KW-1185">Reference proteome</keyword>
<evidence type="ECO:0000313" key="3">
    <source>
        <dbReference type="EMBL" id="MFD1234394.1"/>
    </source>
</evidence>
<sequence length="71" mass="7233">MSIVSDVLTVLAGGAGILVLLAMAALPLYADRGAVPADALDAAGPMTPQPMIPQPRRSPEVVEQATRPLAV</sequence>
<accession>A0ABW3VK12</accession>
<comment type="caution">
    <text evidence="3">The sequence shown here is derived from an EMBL/GenBank/DDBJ whole genome shotgun (WGS) entry which is preliminary data.</text>
</comment>
<organism evidence="3 4">
    <name type="scientific">Pseudonocardia benzenivorans</name>
    <dbReference type="NCBI Taxonomy" id="228005"/>
    <lineage>
        <taxon>Bacteria</taxon>
        <taxon>Bacillati</taxon>
        <taxon>Actinomycetota</taxon>
        <taxon>Actinomycetes</taxon>
        <taxon>Pseudonocardiales</taxon>
        <taxon>Pseudonocardiaceae</taxon>
        <taxon>Pseudonocardia</taxon>
    </lineage>
</organism>
<gene>
    <name evidence="3" type="ORF">ACFQ34_13980</name>
</gene>
<evidence type="ECO:0000256" key="2">
    <source>
        <dbReference type="SAM" id="Phobius"/>
    </source>
</evidence>
<dbReference type="RefSeq" id="WP_346092068.1">
    <property type="nucleotide sequence ID" value="NZ_BAABKS010000051.1"/>
</dbReference>
<evidence type="ECO:0000313" key="4">
    <source>
        <dbReference type="Proteomes" id="UP001597182"/>
    </source>
</evidence>
<keyword evidence="2" id="KW-0812">Transmembrane</keyword>
<feature type="transmembrane region" description="Helical" evidence="2">
    <location>
        <begin position="7"/>
        <end position="30"/>
    </location>
</feature>
<proteinExistence type="predicted"/>
<protein>
    <submittedName>
        <fullName evidence="3">Uncharacterized protein</fullName>
    </submittedName>
</protein>
<evidence type="ECO:0000256" key="1">
    <source>
        <dbReference type="SAM" id="MobiDB-lite"/>
    </source>
</evidence>
<dbReference type="Proteomes" id="UP001597182">
    <property type="component" value="Unassembled WGS sequence"/>
</dbReference>
<dbReference type="EMBL" id="JBHTMB010000127">
    <property type="protein sequence ID" value="MFD1234394.1"/>
    <property type="molecule type" value="Genomic_DNA"/>
</dbReference>
<keyword evidence="2" id="KW-1133">Transmembrane helix</keyword>
<reference evidence="4" key="1">
    <citation type="journal article" date="2019" name="Int. J. Syst. Evol. Microbiol.">
        <title>The Global Catalogue of Microorganisms (GCM) 10K type strain sequencing project: providing services to taxonomists for standard genome sequencing and annotation.</title>
        <authorList>
            <consortium name="The Broad Institute Genomics Platform"/>
            <consortium name="The Broad Institute Genome Sequencing Center for Infectious Disease"/>
            <person name="Wu L."/>
            <person name="Ma J."/>
        </authorList>
    </citation>
    <scope>NUCLEOTIDE SEQUENCE [LARGE SCALE GENOMIC DNA]</scope>
    <source>
        <strain evidence="4">CCUG 49018</strain>
    </source>
</reference>